<dbReference type="PANTHER" id="PTHR42862:SF1">
    <property type="entry name" value="DELTA-1-PYRROLINE-5-CARBOXYLATE DEHYDROGENASE 2, ISOFORM A-RELATED"/>
    <property type="match status" value="1"/>
</dbReference>
<dbReference type="PROSITE" id="PS00687">
    <property type="entry name" value="ALDEHYDE_DEHYDR_GLU"/>
    <property type="match status" value="1"/>
</dbReference>
<evidence type="ECO:0000256" key="2">
    <source>
        <dbReference type="ARBA" id="ARBA00009986"/>
    </source>
</evidence>
<evidence type="ECO:0000256" key="8">
    <source>
        <dbReference type="ARBA" id="ARBA00048142"/>
    </source>
</evidence>
<dbReference type="GO" id="GO:0004657">
    <property type="term" value="F:proline dehydrogenase activity"/>
    <property type="evidence" value="ECO:0007669"/>
    <property type="project" value="UniProtKB-ARBA"/>
</dbReference>
<dbReference type="InterPro" id="IPR015590">
    <property type="entry name" value="Aldehyde_DH_dom"/>
</dbReference>
<keyword evidence="5" id="KW-0520">NAD</keyword>
<evidence type="ECO:0000256" key="1">
    <source>
        <dbReference type="ARBA" id="ARBA00004786"/>
    </source>
</evidence>
<evidence type="ECO:0000313" key="12">
    <source>
        <dbReference type="EMBL" id="QTX32437.1"/>
    </source>
</evidence>
<organism evidence="12 13">
    <name type="scientific">Aminithiophilus ramosus</name>
    <dbReference type="NCBI Taxonomy" id="3029084"/>
    <lineage>
        <taxon>Bacteria</taxon>
        <taxon>Thermotogati</taxon>
        <taxon>Synergistota</taxon>
        <taxon>Synergistia</taxon>
        <taxon>Synergistales</taxon>
        <taxon>Aminithiophilaceae</taxon>
        <taxon>Aminithiophilus</taxon>
    </lineage>
</organism>
<dbReference type="InterPro" id="IPR016162">
    <property type="entry name" value="Ald_DH_N"/>
</dbReference>
<evidence type="ECO:0000256" key="10">
    <source>
        <dbReference type="RuleBase" id="RU003345"/>
    </source>
</evidence>
<comment type="pathway">
    <text evidence="1">Amino-acid degradation; L-proline degradation into L-glutamate; L-glutamate from L-proline: step 2/2.</text>
</comment>
<evidence type="ECO:0000256" key="9">
    <source>
        <dbReference type="PROSITE-ProRule" id="PRU10007"/>
    </source>
</evidence>
<dbReference type="InterPro" id="IPR029510">
    <property type="entry name" value="Ald_DH_CS_GLU"/>
</dbReference>
<evidence type="ECO:0000256" key="5">
    <source>
        <dbReference type="ARBA" id="ARBA00023027"/>
    </source>
</evidence>
<keyword evidence="6" id="KW-0642">Proline metabolism</keyword>
<name>A0A9Q7AMX8_9BACT</name>
<dbReference type="SUPFAM" id="SSF53720">
    <property type="entry name" value="ALDH-like"/>
    <property type="match status" value="1"/>
</dbReference>
<keyword evidence="4 10" id="KW-0560">Oxidoreductase</keyword>
<evidence type="ECO:0000259" key="11">
    <source>
        <dbReference type="Pfam" id="PF00171"/>
    </source>
</evidence>
<dbReference type="KEGG" id="aram:KAR29_00350"/>
<keyword evidence="13" id="KW-1185">Reference proteome</keyword>
<evidence type="ECO:0000256" key="4">
    <source>
        <dbReference type="ARBA" id="ARBA00023002"/>
    </source>
</evidence>
<protein>
    <recommendedName>
        <fullName evidence="7">L-glutamate gamma-semialdehyde dehydrogenase</fullName>
        <ecNumber evidence="3">1.2.1.88</ecNumber>
    </recommendedName>
    <alternativeName>
        <fullName evidence="7">L-glutamate gamma-semialdehyde dehydrogenase</fullName>
    </alternativeName>
</protein>
<dbReference type="PANTHER" id="PTHR42862">
    <property type="entry name" value="DELTA-1-PYRROLINE-5-CARBOXYLATE DEHYDROGENASE 1, ISOFORM A-RELATED"/>
    <property type="match status" value="1"/>
</dbReference>
<dbReference type="EMBL" id="CP072943">
    <property type="protein sequence ID" value="QTX32437.1"/>
    <property type="molecule type" value="Genomic_DNA"/>
</dbReference>
<dbReference type="PROSITE" id="PS00070">
    <property type="entry name" value="ALDEHYDE_DEHYDR_CYS"/>
    <property type="match status" value="1"/>
</dbReference>
<dbReference type="EC" id="1.2.1.88" evidence="3"/>
<gene>
    <name evidence="12" type="primary">pruA</name>
    <name evidence="12" type="ORF">KAR29_00350</name>
</gene>
<feature type="active site" evidence="9">
    <location>
        <position position="289"/>
    </location>
</feature>
<comment type="similarity">
    <text evidence="2 10">Belongs to the aldehyde dehydrogenase family.</text>
</comment>
<feature type="domain" description="Aldehyde dehydrogenase" evidence="11">
    <location>
        <begin position="56"/>
        <end position="515"/>
    </location>
</feature>
<dbReference type="InterPro" id="IPR005931">
    <property type="entry name" value="P5CDH/ALDH4A1"/>
</dbReference>
<dbReference type="GO" id="GO:0003842">
    <property type="term" value="F:L-glutamate gamma-semialdehyde dehydrogenase activity"/>
    <property type="evidence" value="ECO:0007669"/>
    <property type="project" value="UniProtKB-EC"/>
</dbReference>
<dbReference type="NCBIfam" id="TIGR01236">
    <property type="entry name" value="D1pyr5carbox1"/>
    <property type="match status" value="1"/>
</dbReference>
<dbReference type="InterPro" id="IPR016163">
    <property type="entry name" value="Ald_DH_C"/>
</dbReference>
<dbReference type="Gene3D" id="3.40.309.10">
    <property type="entry name" value="Aldehyde Dehydrogenase, Chain A, domain 2"/>
    <property type="match status" value="1"/>
</dbReference>
<dbReference type="InterPro" id="IPR050485">
    <property type="entry name" value="Proline_metab_enzyme"/>
</dbReference>
<dbReference type="AlphaFoldDB" id="A0A9Q7AMX8"/>
<dbReference type="Pfam" id="PF00171">
    <property type="entry name" value="Aldedh"/>
    <property type="match status" value="1"/>
</dbReference>
<dbReference type="FunFam" id="3.40.309.10:FF:000005">
    <property type="entry name" value="1-pyrroline-5-carboxylate dehydrogenase 1"/>
    <property type="match status" value="1"/>
</dbReference>
<sequence length="538" mass="60060">MWKFDRPRNEADQILSYEPGSPEREALAAAVEELKRAPASLPLMIDGREVWTDDVVEIRAPHDRRLLLGQACLAGPAELEAAVASALEAHRTWSRLPWPQRAAVFQRAADLLSGPRRMAHLAAIMLNQSKTPYEAEIDLAELVDFWRYNVWFLNAIYGEQPEQGYREINRFDWRPLEGFVLAISPFNFYSIGGNLPTAPVLCGNVALWKPARSVLLCNHEIQKLLVEAGLPAGVLNFVPFASRSGGAVLSHPDLAGLHFTGSYETFVELQRQIGMNMAHYRSFPRVVGETGGKDFLFVHASADAVAVGANIVRGAFEYQGQKCSAVSRVYMAESLWPQVRDYLLREVADLPVGPTENLTNFMGAVIDEEAFDRIGLWLDRIRDHPESYELLVGGGRDASEGWFIEPTVVVARDPKDRIMREEIFGPLVAVYLYPDEAFEKTLHLCDASTEFALTGALFARDREAIAAAEEILRHSAGNFYINDKPTGAVVGRQPFGGSRHSGTNDKAGYRANLLRWLSPRLIKENTVPARQWQRPFMG</sequence>
<proteinExistence type="inferred from homology"/>
<dbReference type="InterPro" id="IPR016161">
    <property type="entry name" value="Ald_DH/histidinol_DH"/>
</dbReference>
<evidence type="ECO:0000256" key="3">
    <source>
        <dbReference type="ARBA" id="ARBA00012884"/>
    </source>
</evidence>
<dbReference type="RefSeq" id="WP_274373672.1">
    <property type="nucleotide sequence ID" value="NZ_CP072943.1"/>
</dbReference>
<dbReference type="FunFam" id="3.40.605.10:FF:000006">
    <property type="entry name" value="1-pyrroline-5-carboxylate dehydrogenase"/>
    <property type="match status" value="1"/>
</dbReference>
<reference evidence="13" key="1">
    <citation type="submission" date="2021-04" db="EMBL/GenBank/DDBJ databases">
        <title>A novel Synergistetes isolate from a pyrite-forming mixed culture.</title>
        <authorList>
            <person name="Bunk B."/>
            <person name="Sproer C."/>
            <person name="Spring S."/>
            <person name="Pester M."/>
        </authorList>
    </citation>
    <scope>NUCLEOTIDE SEQUENCE [LARGE SCALE GENOMIC DNA]</scope>
    <source>
        <strain evidence="13">J.5.4.2-T.3.5.2</strain>
    </source>
</reference>
<accession>A0A9Q7AMX8</accession>
<evidence type="ECO:0000313" key="13">
    <source>
        <dbReference type="Proteomes" id="UP000671879"/>
    </source>
</evidence>
<evidence type="ECO:0000256" key="6">
    <source>
        <dbReference type="ARBA" id="ARBA00023062"/>
    </source>
</evidence>
<dbReference type="Proteomes" id="UP000671879">
    <property type="component" value="Chromosome"/>
</dbReference>
<dbReference type="GO" id="GO:0010133">
    <property type="term" value="P:L-proline catabolic process to L-glutamate"/>
    <property type="evidence" value="ECO:0007669"/>
    <property type="project" value="InterPro"/>
</dbReference>
<dbReference type="Gene3D" id="3.40.605.10">
    <property type="entry name" value="Aldehyde Dehydrogenase, Chain A, domain 1"/>
    <property type="match status" value="1"/>
</dbReference>
<dbReference type="InterPro" id="IPR016160">
    <property type="entry name" value="Ald_DH_CS_CYS"/>
</dbReference>
<dbReference type="GO" id="GO:0009898">
    <property type="term" value="C:cytoplasmic side of plasma membrane"/>
    <property type="evidence" value="ECO:0007669"/>
    <property type="project" value="TreeGrafter"/>
</dbReference>
<comment type="catalytic activity">
    <reaction evidence="8">
        <text>L-glutamate 5-semialdehyde + NAD(+) + H2O = L-glutamate + NADH + 2 H(+)</text>
        <dbReference type="Rhea" id="RHEA:30235"/>
        <dbReference type="ChEBI" id="CHEBI:15377"/>
        <dbReference type="ChEBI" id="CHEBI:15378"/>
        <dbReference type="ChEBI" id="CHEBI:29985"/>
        <dbReference type="ChEBI" id="CHEBI:57540"/>
        <dbReference type="ChEBI" id="CHEBI:57945"/>
        <dbReference type="ChEBI" id="CHEBI:58066"/>
        <dbReference type="EC" id="1.2.1.88"/>
    </reaction>
</comment>
<evidence type="ECO:0000256" key="7">
    <source>
        <dbReference type="ARBA" id="ARBA00032259"/>
    </source>
</evidence>